<evidence type="ECO:0000313" key="7">
    <source>
        <dbReference type="EMBL" id="UZJ25034.1"/>
    </source>
</evidence>
<keyword evidence="4 5" id="KW-0472">Membrane</keyword>
<evidence type="ECO:0000256" key="5">
    <source>
        <dbReference type="SAM" id="Phobius"/>
    </source>
</evidence>
<accession>A0ABY6P049</accession>
<comment type="subcellular location">
    <subcellularLocation>
        <location evidence="1">Membrane</location>
        <topology evidence="1">Multi-pass membrane protein</topology>
    </subcellularLocation>
</comment>
<dbReference type="RefSeq" id="WP_265383140.1">
    <property type="nucleotide sequence ID" value="NZ_CP110615.1"/>
</dbReference>
<keyword evidence="2 5" id="KW-0812">Transmembrane</keyword>
<gene>
    <name evidence="7" type="ORF">RHODO2019_00515</name>
</gene>
<evidence type="ECO:0000256" key="4">
    <source>
        <dbReference type="ARBA" id="ARBA00023136"/>
    </source>
</evidence>
<keyword evidence="8" id="KW-1185">Reference proteome</keyword>
<feature type="transmembrane region" description="Helical" evidence="5">
    <location>
        <begin position="20"/>
        <end position="40"/>
    </location>
</feature>
<dbReference type="InterPro" id="IPR049453">
    <property type="entry name" value="Memb_transporter_dom"/>
</dbReference>
<sequence>MSAVRVLLARRVGRLRTSALPVLQCALAAALAWFVATEVVGHARPFFAPVAAIVCLGVSLGAKLRRTVELVVGVSVGILVADLFVTLIGTGSWQIGLVVLLAMSTAVLLDGGPVLTLQAGSSAVLVATLLPPGQSGGPERALDALVGGIVAIVVVAVVPADPLRAARRDGSAVLTALAQALRGVADGLAEEDPAPVGVALTRARGTQVTLDALRADLVSGREIARIAPLRWRSRAGVVRLAAMVEPIDNAARNVRVLARRALVVVGDQEPVDPRIVLRLVELAAAVEVLREVVGSEPGSAPSRADVATALRGVARGLTADLGADGGLSVRVVVAQLRSTVVDLMQAAGASRISALAMLPPTVRHPAVAPYLDD</sequence>
<reference evidence="7" key="1">
    <citation type="submission" date="2022-10" db="EMBL/GenBank/DDBJ databases">
        <title>Rhodococcus sp.75.</title>
        <authorList>
            <person name="Sun M."/>
        </authorList>
    </citation>
    <scope>NUCLEOTIDE SEQUENCE</scope>
    <source>
        <strain evidence="7">75</strain>
    </source>
</reference>
<feature type="domain" description="Integral membrane bound transporter" evidence="6">
    <location>
        <begin position="31"/>
        <end position="154"/>
    </location>
</feature>
<proteinExistence type="predicted"/>
<name>A0ABY6P049_9NOCA</name>
<evidence type="ECO:0000313" key="8">
    <source>
        <dbReference type="Proteomes" id="UP001164965"/>
    </source>
</evidence>
<evidence type="ECO:0000259" key="6">
    <source>
        <dbReference type="Pfam" id="PF13515"/>
    </source>
</evidence>
<dbReference type="Pfam" id="PF13515">
    <property type="entry name" value="FUSC_2"/>
    <property type="match status" value="1"/>
</dbReference>
<keyword evidence="3 5" id="KW-1133">Transmembrane helix</keyword>
<dbReference type="Proteomes" id="UP001164965">
    <property type="component" value="Chromosome"/>
</dbReference>
<dbReference type="EMBL" id="CP110615">
    <property type="protein sequence ID" value="UZJ25034.1"/>
    <property type="molecule type" value="Genomic_DNA"/>
</dbReference>
<feature type="transmembrane region" description="Helical" evidence="5">
    <location>
        <begin position="71"/>
        <end position="91"/>
    </location>
</feature>
<protein>
    <submittedName>
        <fullName evidence="7">FUSC family protein</fullName>
    </submittedName>
</protein>
<organism evidence="7 8">
    <name type="scientific">Rhodococcus antarcticus</name>
    <dbReference type="NCBI Taxonomy" id="2987751"/>
    <lineage>
        <taxon>Bacteria</taxon>
        <taxon>Bacillati</taxon>
        <taxon>Actinomycetota</taxon>
        <taxon>Actinomycetes</taxon>
        <taxon>Mycobacteriales</taxon>
        <taxon>Nocardiaceae</taxon>
        <taxon>Rhodococcus</taxon>
    </lineage>
</organism>
<feature type="transmembrane region" description="Helical" evidence="5">
    <location>
        <begin position="46"/>
        <end position="64"/>
    </location>
</feature>
<evidence type="ECO:0000256" key="3">
    <source>
        <dbReference type="ARBA" id="ARBA00022989"/>
    </source>
</evidence>
<evidence type="ECO:0000256" key="1">
    <source>
        <dbReference type="ARBA" id="ARBA00004141"/>
    </source>
</evidence>
<evidence type="ECO:0000256" key="2">
    <source>
        <dbReference type="ARBA" id="ARBA00022692"/>
    </source>
</evidence>